<name>A0A6P5Z8V2_DURZI</name>
<accession>A0A6P5Z8V2</accession>
<dbReference type="PANTHER" id="PTHR36388:SF1">
    <property type="entry name" value="OS02G0469000 PROTEIN"/>
    <property type="match status" value="1"/>
</dbReference>
<dbReference type="AlphaFoldDB" id="A0A6P5Z8V2"/>
<dbReference type="Proteomes" id="UP000515121">
    <property type="component" value="Unplaced"/>
</dbReference>
<organism evidence="1 2">
    <name type="scientific">Durio zibethinus</name>
    <name type="common">Durian</name>
    <dbReference type="NCBI Taxonomy" id="66656"/>
    <lineage>
        <taxon>Eukaryota</taxon>
        <taxon>Viridiplantae</taxon>
        <taxon>Streptophyta</taxon>
        <taxon>Embryophyta</taxon>
        <taxon>Tracheophyta</taxon>
        <taxon>Spermatophyta</taxon>
        <taxon>Magnoliopsida</taxon>
        <taxon>eudicotyledons</taxon>
        <taxon>Gunneridae</taxon>
        <taxon>Pentapetalae</taxon>
        <taxon>rosids</taxon>
        <taxon>malvids</taxon>
        <taxon>Malvales</taxon>
        <taxon>Malvaceae</taxon>
        <taxon>Helicteroideae</taxon>
        <taxon>Durio</taxon>
    </lineage>
</organism>
<sequence>MDVEGSTREGSVSSVILESLESTRKGDKLSAEDLPWVDSCLIADTEILKSNWTSFKDVLLEIIGDQLELLDSPATGSDGFAGGTVITANYLGGTDHDLVVIPINGNTVRNTNGIPIKWTGIRSPFFQDDSTETFRRYPFLPTYNKEKSTDGAIDLGLGLSLSAADTNSSTVDIFGVWDLDIPAEEDDFIKQLYEAIAEIETSFQSMPLAFDDLMAWKDLNDESVDELIAGIADLCLDTINF</sequence>
<dbReference type="KEGG" id="dzi:111298726"/>
<dbReference type="PANTHER" id="PTHR36388">
    <property type="entry name" value="OS02G0469000 PROTEIN"/>
    <property type="match status" value="1"/>
</dbReference>
<keyword evidence="1" id="KW-1185">Reference proteome</keyword>
<gene>
    <name evidence="2" type="primary">LOC111298726</name>
</gene>
<evidence type="ECO:0000313" key="2">
    <source>
        <dbReference type="RefSeq" id="XP_022749189.1"/>
    </source>
</evidence>
<reference evidence="2" key="1">
    <citation type="submission" date="2025-08" db="UniProtKB">
        <authorList>
            <consortium name="RefSeq"/>
        </authorList>
    </citation>
    <scope>IDENTIFICATION</scope>
    <source>
        <tissue evidence="2">Fruit stalk</tissue>
    </source>
</reference>
<proteinExistence type="predicted"/>
<dbReference type="OrthoDB" id="1894296at2759"/>
<dbReference type="RefSeq" id="XP_022749189.1">
    <property type="nucleotide sequence ID" value="XM_022893454.1"/>
</dbReference>
<evidence type="ECO:0000313" key="1">
    <source>
        <dbReference type="Proteomes" id="UP000515121"/>
    </source>
</evidence>
<protein>
    <submittedName>
        <fullName evidence="2">Uncharacterized protein LOC111298726</fullName>
    </submittedName>
</protein>
<dbReference type="GeneID" id="111298726"/>